<dbReference type="Gene3D" id="1.10.1330.10">
    <property type="entry name" value="Dockerin domain"/>
    <property type="match status" value="1"/>
</dbReference>
<evidence type="ECO:0000259" key="4">
    <source>
        <dbReference type="PROSITE" id="PS50853"/>
    </source>
</evidence>
<evidence type="ECO:0000259" key="6">
    <source>
        <dbReference type="PROSITE" id="PS51766"/>
    </source>
</evidence>
<dbReference type="InterPro" id="IPR002105">
    <property type="entry name" value="Dockerin_1_rpt"/>
</dbReference>
<feature type="chain" id="PRO_5038898816" evidence="3">
    <location>
        <begin position="26"/>
        <end position="1815"/>
    </location>
</feature>
<evidence type="ECO:0000256" key="3">
    <source>
        <dbReference type="SAM" id="SignalP"/>
    </source>
</evidence>
<dbReference type="SUPFAM" id="SSF63446">
    <property type="entry name" value="Type I dockerin domain"/>
    <property type="match status" value="1"/>
</dbReference>
<dbReference type="Pfam" id="PF13402">
    <property type="entry name" value="Peptidase_M60"/>
    <property type="match status" value="1"/>
</dbReference>
<reference evidence="7" key="1">
    <citation type="journal article" date="2021" name="PeerJ">
        <title>Extensive microbial diversity within the chicken gut microbiome revealed by metagenomics and culture.</title>
        <authorList>
            <person name="Gilroy R."/>
            <person name="Ravi A."/>
            <person name="Getino M."/>
            <person name="Pursley I."/>
            <person name="Horton D.L."/>
            <person name="Alikhan N.F."/>
            <person name="Baker D."/>
            <person name="Gharbi K."/>
            <person name="Hall N."/>
            <person name="Watson M."/>
            <person name="Adriaenssens E.M."/>
            <person name="Foster-Nyarko E."/>
            <person name="Jarju S."/>
            <person name="Secka A."/>
            <person name="Antonio M."/>
            <person name="Oren A."/>
            <person name="Chaudhuri R.R."/>
            <person name="La Ragione R."/>
            <person name="Hildebrand F."/>
            <person name="Pallen M.J."/>
        </authorList>
    </citation>
    <scope>NUCLEOTIDE SEQUENCE</scope>
    <source>
        <strain evidence="7">5933</strain>
    </source>
</reference>
<dbReference type="Proteomes" id="UP000823918">
    <property type="component" value="Unassembled WGS sequence"/>
</dbReference>
<keyword evidence="3" id="KW-0732">Signal</keyword>
<dbReference type="InterPro" id="IPR036439">
    <property type="entry name" value="Dockerin_dom_sf"/>
</dbReference>
<protein>
    <submittedName>
        <fullName evidence="7">Fibronectin type III domain-containing protein</fullName>
    </submittedName>
</protein>
<dbReference type="GO" id="GO:0000272">
    <property type="term" value="P:polysaccharide catabolic process"/>
    <property type="evidence" value="ECO:0007669"/>
    <property type="project" value="InterPro"/>
</dbReference>
<proteinExistence type="predicted"/>
<dbReference type="Gene3D" id="3.40.390.80">
    <property type="entry name" value="Peptidase M60, enhancin-like domain 2"/>
    <property type="match status" value="1"/>
</dbReference>
<dbReference type="InterPro" id="IPR003961">
    <property type="entry name" value="FN3_dom"/>
</dbReference>
<reference evidence="7" key="2">
    <citation type="submission" date="2021-04" db="EMBL/GenBank/DDBJ databases">
        <authorList>
            <person name="Gilroy R."/>
        </authorList>
    </citation>
    <scope>NUCLEOTIDE SEQUENCE</scope>
    <source>
        <strain evidence="7">5933</strain>
    </source>
</reference>
<gene>
    <name evidence="7" type="ORF">H9698_07475</name>
</gene>
<dbReference type="SUPFAM" id="SSF49785">
    <property type="entry name" value="Galactose-binding domain-like"/>
    <property type="match status" value="1"/>
</dbReference>
<feature type="domain" description="Peptidase M60" evidence="5">
    <location>
        <begin position="940"/>
        <end position="1298"/>
    </location>
</feature>
<sequence length="1815" mass="195348">MKRTLAIFISLCMAFTGLAPTAAFAQEGSGVPINMPGADVTVTSSDTRPTPESSSDGFLDENFLDDDFFGGGFSDTDESIPESVSESVPESTSESVSESVSQSVSESVSQSVSESTSESSFESSSAVKAPALAAQKAPASSDEAEEETPSENVATDAEHGAVRVVISSALTVKKDTVFQVYLNGPTKFNTKVTLAATGGASVPTTTAYAPQLTPGRYTLVVVADGFARYTQEIVVDKLLYEVQLFTGALGGYDYKAGSKHPGLLLIGDVNGDGAVDSADVQTCVNQLESEGQSAQIDLNGDGVLDLSDLQYVSIGYQNTLDTQAYVTTFVPASQATAQTGSDTRVSSGSISNLTDDKNTEGVVLQTATGENISEKTPITVDFNFENAVNMEGLLLDAPVGVDNAITEASIFVNYEKPDGSVEVMEIPYRTGGIDLFAAFRSGGKVTAQPDGTLSISFGGQIAVKKVTFVIKGTQKPTNLAEISKVEFLNDMESRIPQPEMNIPEGLSAQAGNKSFTVTWKPSVNVTGYEVSVSQNGQEETYQTALTSFTVTSFGGKKLVNNTEYSVRVQSLNGTWRSGYSSPVTVTPKPEGKPPAPDNVTLTGLFGRMDVQWKTMEDTDTYTVYYRQKGTETYTPISGLTANRCTIPDLLNNTAYEVYVTGTNDFGEGPASAVNEASTANATPAQLPTYHLLNFSNGAGVLSAHIKSATRAVGSMQNSTLDSGDTALGVFDNDYASYYRLNDWDDGATYPDDGGIRVTLDDSYQIGMISLAQPEDSGYYGRVRLYAKDESGKEQQVSGVTIGQRTDPNGRKYYLIKIPGGVTTSELRVCVGHPYQMPSVTIAEMRLHLYDSLEDDIFALYADDLHITLNGNVNEETINALQTRLDTADESGAYHPDRALLQKELDNARGLLSQTSLGGSIVLNNTMVPSRDNGLGITGLNGWQPLGVSAAAGETVVIYVGSEGSATGDSTPLELVATQQYAEHNTVSKTVGSLKIGRNELTVPELQTIAAEKGGALYVQYSGSAKYDASRQYVVRVDGGTVFPVLNVRGMQDETARSEAIAAYIEQLTEYVAALESTHESAHASSSLESVNSHDYDEKTCILNTTDIVMDHMMFSVPASQILNNLSGDSTQQAQQLANSISAMEQAMKLFYQHKGLTNLSGAGDKNHLPYQQLNIRYQRMFAGAFMYAAGNHIGIEWDSVPGLASGQPVVLDDEGKYVSGDLFGWGIAHEIGHEINQSAYVAAEVTNNYFAQLATYANGAVRFGYDAVYKKVTSNAKGPSSDVFTQLALYWQLHLAYDKGYEYVLYDDYETLFDSRFFARVDTYARDTSKAPGTTALKLTGEADQNLMRLASAAAEKNLTDFFTRWGMTPNAETKAYMEQFAAETRALYYMNDEARNYQFAHSAEQDSLTVSGKDVLSDGTTASIGSEPNQVVFQFALESGVDASTIAGYEITRVTYENGQPQRQVAGYTTETTFTDTVSAMNNRTIVYEIAAVDQFMNRSNVKALPALKISHDGAYGKDNWTLETNLVSEQDTTPPADHEDPCAPEPVSAIQMIADNDTSSNYTGRTQEKDAVITLDFHETLEVTALKYTVDGGVGDVNCTVQVSTDGAEWKDVYTGTLPKGENSAVVYLPNEDGDWVKTYDASQLRLTIHSPADGTVTLSELDVLGPTGDNVELAAQGIGILENDFIYEPASGEKIPAGSIILTGTYKGNPAYNVVMPFDLEGNVISVKDEEGNYKSSQIILADVPEHGELGETSDGTWVYWIEPSEDYTLPEQIRVELYRVDAADTNAGQRLVSDTLPVSVPSELPSITIEG</sequence>
<feature type="signal peptide" evidence="3">
    <location>
        <begin position="1"/>
        <end position="25"/>
    </location>
</feature>
<dbReference type="Gene3D" id="1.10.390.30">
    <property type="entry name" value="Peptidase M60, enhancin-like domain 3"/>
    <property type="match status" value="1"/>
</dbReference>
<evidence type="ECO:0000313" key="8">
    <source>
        <dbReference type="Proteomes" id="UP000823918"/>
    </source>
</evidence>
<dbReference type="InterPro" id="IPR050964">
    <property type="entry name" value="Striated_Muscle_Regulatory"/>
</dbReference>
<organism evidence="7 8">
    <name type="scientific">Candidatus Ruthenibacterium merdavium</name>
    <dbReference type="NCBI Taxonomy" id="2838752"/>
    <lineage>
        <taxon>Bacteria</taxon>
        <taxon>Bacillati</taxon>
        <taxon>Bacillota</taxon>
        <taxon>Clostridia</taxon>
        <taxon>Eubacteriales</taxon>
        <taxon>Oscillospiraceae</taxon>
        <taxon>Ruthenibacterium</taxon>
    </lineage>
</organism>
<feature type="domain" description="Fibronectin type-III" evidence="4">
    <location>
        <begin position="502"/>
        <end position="590"/>
    </location>
</feature>
<dbReference type="EMBL" id="DWWA01000037">
    <property type="protein sequence ID" value="HJC72617.1"/>
    <property type="molecule type" value="Genomic_DNA"/>
</dbReference>
<comment type="caution">
    <text evidence="7">The sequence shown here is derived from an EMBL/GenBank/DDBJ whole genome shotgun (WGS) entry which is preliminary data.</text>
</comment>
<evidence type="ECO:0000313" key="7">
    <source>
        <dbReference type="EMBL" id="HJC72617.1"/>
    </source>
</evidence>
<dbReference type="InterPro" id="IPR042279">
    <property type="entry name" value="Pep_M60_3"/>
</dbReference>
<evidence type="ECO:0000256" key="2">
    <source>
        <dbReference type="SAM" id="MobiDB-lite"/>
    </source>
</evidence>
<accession>A0A9D2Q707</accession>
<dbReference type="Pfam" id="PF00404">
    <property type="entry name" value="Dockerin_1"/>
    <property type="match status" value="1"/>
</dbReference>
<feature type="compositionally biased region" description="Low complexity" evidence="2">
    <location>
        <begin position="81"/>
        <end position="141"/>
    </location>
</feature>
<feature type="compositionally biased region" description="Acidic residues" evidence="2">
    <location>
        <begin position="58"/>
        <end position="68"/>
    </location>
</feature>
<name>A0A9D2Q707_9FIRM</name>
<keyword evidence="1" id="KW-0677">Repeat</keyword>
<dbReference type="PANTHER" id="PTHR13817:SF166">
    <property type="entry name" value="NEURONAL IGCAM-RELATED"/>
    <property type="match status" value="1"/>
</dbReference>
<dbReference type="PROSITE" id="PS00018">
    <property type="entry name" value="EF_HAND_1"/>
    <property type="match status" value="2"/>
</dbReference>
<dbReference type="SMART" id="SM01276">
    <property type="entry name" value="M60-like"/>
    <property type="match status" value="1"/>
</dbReference>
<feature type="domain" description="Fibronectin type-III" evidence="4">
    <location>
        <begin position="593"/>
        <end position="681"/>
    </location>
</feature>
<dbReference type="CDD" id="cd00063">
    <property type="entry name" value="FN3"/>
    <property type="match status" value="2"/>
</dbReference>
<dbReference type="InterPro" id="IPR036116">
    <property type="entry name" value="FN3_sf"/>
</dbReference>
<evidence type="ECO:0000259" key="5">
    <source>
        <dbReference type="PROSITE" id="PS51723"/>
    </source>
</evidence>
<dbReference type="SUPFAM" id="SSF49265">
    <property type="entry name" value="Fibronectin type III"/>
    <property type="match status" value="1"/>
</dbReference>
<dbReference type="InterPro" id="IPR013783">
    <property type="entry name" value="Ig-like_fold"/>
</dbReference>
<evidence type="ECO:0000256" key="1">
    <source>
        <dbReference type="ARBA" id="ARBA00022737"/>
    </source>
</evidence>
<feature type="compositionally biased region" description="Polar residues" evidence="2">
    <location>
        <begin position="41"/>
        <end position="55"/>
    </location>
</feature>
<dbReference type="InterPro" id="IPR031161">
    <property type="entry name" value="Peptidase_M60_dom"/>
</dbReference>
<dbReference type="InterPro" id="IPR008979">
    <property type="entry name" value="Galactose-bd-like_sf"/>
</dbReference>
<feature type="domain" description="Dockerin" evidence="6">
    <location>
        <begin position="262"/>
        <end position="325"/>
    </location>
</feature>
<dbReference type="PANTHER" id="PTHR13817">
    <property type="entry name" value="TITIN"/>
    <property type="match status" value="1"/>
</dbReference>
<dbReference type="Pfam" id="PF00041">
    <property type="entry name" value="fn3"/>
    <property type="match status" value="2"/>
</dbReference>
<dbReference type="PROSITE" id="PS51723">
    <property type="entry name" value="PEPTIDASE_M60"/>
    <property type="match status" value="1"/>
</dbReference>
<dbReference type="PROSITE" id="PS51766">
    <property type="entry name" value="DOCKERIN"/>
    <property type="match status" value="1"/>
</dbReference>
<dbReference type="InterPro" id="IPR016134">
    <property type="entry name" value="Dockerin_dom"/>
</dbReference>
<dbReference type="SMART" id="SM00060">
    <property type="entry name" value="FN3"/>
    <property type="match status" value="2"/>
</dbReference>
<feature type="region of interest" description="Disordered" evidence="2">
    <location>
        <begin position="36"/>
        <end position="156"/>
    </location>
</feature>
<dbReference type="Gene3D" id="2.60.120.260">
    <property type="entry name" value="Galactose-binding domain-like"/>
    <property type="match status" value="1"/>
</dbReference>
<dbReference type="Gene3D" id="2.60.40.10">
    <property type="entry name" value="Immunoglobulins"/>
    <property type="match status" value="2"/>
</dbReference>
<dbReference type="CDD" id="cd14256">
    <property type="entry name" value="Dockerin_I"/>
    <property type="match status" value="1"/>
</dbReference>
<dbReference type="GO" id="GO:0004553">
    <property type="term" value="F:hydrolase activity, hydrolyzing O-glycosyl compounds"/>
    <property type="evidence" value="ECO:0007669"/>
    <property type="project" value="InterPro"/>
</dbReference>
<dbReference type="PROSITE" id="PS50853">
    <property type="entry name" value="FN3"/>
    <property type="match status" value="2"/>
</dbReference>
<dbReference type="InterPro" id="IPR018247">
    <property type="entry name" value="EF_Hand_1_Ca_BS"/>
</dbReference>